<feature type="region of interest" description="Disordered" evidence="1">
    <location>
        <begin position="26"/>
        <end position="78"/>
    </location>
</feature>
<name>A0A565AW57_9BRAS</name>
<evidence type="ECO:0000313" key="4">
    <source>
        <dbReference type="Proteomes" id="UP000489600"/>
    </source>
</evidence>
<dbReference type="Proteomes" id="UP000489600">
    <property type="component" value="Unassembled WGS sequence"/>
</dbReference>
<keyword evidence="2" id="KW-0732">Signal</keyword>
<protein>
    <recommendedName>
        <fullName evidence="5">Glycine-rich protein</fullName>
    </recommendedName>
</protein>
<feature type="compositionally biased region" description="Basic and acidic residues" evidence="1">
    <location>
        <begin position="26"/>
        <end position="43"/>
    </location>
</feature>
<dbReference type="InterPro" id="IPR010800">
    <property type="entry name" value="GRP"/>
</dbReference>
<evidence type="ECO:0000256" key="1">
    <source>
        <dbReference type="SAM" id="MobiDB-lite"/>
    </source>
</evidence>
<comment type="caution">
    <text evidence="3">The sequence shown here is derived from an EMBL/GenBank/DDBJ whole genome shotgun (WGS) entry which is preliminary data.</text>
</comment>
<reference evidence="3" key="1">
    <citation type="submission" date="2019-07" db="EMBL/GenBank/DDBJ databases">
        <authorList>
            <person name="Dittberner H."/>
        </authorList>
    </citation>
    <scope>NUCLEOTIDE SEQUENCE [LARGE SCALE GENOMIC DNA]</scope>
</reference>
<organism evidence="3 4">
    <name type="scientific">Arabis nemorensis</name>
    <dbReference type="NCBI Taxonomy" id="586526"/>
    <lineage>
        <taxon>Eukaryota</taxon>
        <taxon>Viridiplantae</taxon>
        <taxon>Streptophyta</taxon>
        <taxon>Embryophyta</taxon>
        <taxon>Tracheophyta</taxon>
        <taxon>Spermatophyta</taxon>
        <taxon>Magnoliopsida</taxon>
        <taxon>eudicotyledons</taxon>
        <taxon>Gunneridae</taxon>
        <taxon>Pentapetalae</taxon>
        <taxon>rosids</taxon>
        <taxon>malvids</taxon>
        <taxon>Brassicales</taxon>
        <taxon>Brassicaceae</taxon>
        <taxon>Arabideae</taxon>
        <taxon>Arabis</taxon>
    </lineage>
</organism>
<gene>
    <name evidence="3" type="ORF">ANE_LOCUS4022</name>
</gene>
<evidence type="ECO:0000256" key="2">
    <source>
        <dbReference type="SAM" id="SignalP"/>
    </source>
</evidence>
<evidence type="ECO:0008006" key="5">
    <source>
        <dbReference type="Google" id="ProtNLM"/>
    </source>
</evidence>
<dbReference type="PANTHER" id="PTHR37389">
    <property type="entry name" value="NODULIN-24"/>
    <property type="match status" value="1"/>
</dbReference>
<proteinExistence type="predicted"/>
<feature type="compositionally biased region" description="Gly residues" evidence="1">
    <location>
        <begin position="55"/>
        <end position="78"/>
    </location>
</feature>
<dbReference type="EMBL" id="CABITT030000002">
    <property type="protein sequence ID" value="VVA93577.1"/>
    <property type="molecule type" value="Genomic_DNA"/>
</dbReference>
<accession>A0A565AW57</accession>
<evidence type="ECO:0000313" key="3">
    <source>
        <dbReference type="EMBL" id="VVA93577.1"/>
    </source>
</evidence>
<dbReference type="PANTHER" id="PTHR37389:SF40">
    <property type="entry name" value="NODULIN-24"/>
    <property type="match status" value="1"/>
</dbReference>
<keyword evidence="4" id="KW-1185">Reference proteome</keyword>
<feature type="chain" id="PRO_5022155767" description="Glycine-rich protein" evidence="2">
    <location>
        <begin position="24"/>
        <end position="121"/>
    </location>
</feature>
<dbReference type="AlphaFoldDB" id="A0A565AW57"/>
<feature type="signal peptide" evidence="2">
    <location>
        <begin position="1"/>
        <end position="23"/>
    </location>
</feature>
<sequence>MATKAWLFLSLIVVLFIASEVAARDLAENSENKNKEKEEKIHTEQNGGGPLPPVYGGGGPLPPVYGGGGPGPGNGGNGGGRGRGYCTNGCCYRGYYGGCSRCCAYAGEAVQAHPGRTEPAH</sequence>
<dbReference type="Pfam" id="PF07172">
    <property type="entry name" value="GRP"/>
    <property type="match status" value="1"/>
</dbReference>